<dbReference type="Proteomes" id="UP001596208">
    <property type="component" value="Unassembled WGS sequence"/>
</dbReference>
<keyword evidence="3" id="KW-1185">Reference proteome</keyword>
<comment type="caution">
    <text evidence="2">The sequence shown here is derived from an EMBL/GenBank/DDBJ whole genome shotgun (WGS) entry which is preliminary data.</text>
</comment>
<feature type="region of interest" description="Disordered" evidence="1">
    <location>
        <begin position="18"/>
        <end position="41"/>
    </location>
</feature>
<reference evidence="3" key="1">
    <citation type="journal article" date="2019" name="Int. J. Syst. Evol. Microbiol.">
        <title>The Global Catalogue of Microorganisms (GCM) 10K type strain sequencing project: providing services to taxonomists for standard genome sequencing and annotation.</title>
        <authorList>
            <consortium name="The Broad Institute Genomics Platform"/>
            <consortium name="The Broad Institute Genome Sequencing Center for Infectious Disease"/>
            <person name="Wu L."/>
            <person name="Ma J."/>
        </authorList>
    </citation>
    <scope>NUCLEOTIDE SEQUENCE [LARGE SCALE GENOMIC DNA]</scope>
    <source>
        <strain evidence="3">CGMCC 4.1721</strain>
    </source>
</reference>
<accession>A0ABW0B926</accession>
<evidence type="ECO:0000256" key="1">
    <source>
        <dbReference type="SAM" id="MobiDB-lite"/>
    </source>
</evidence>
<proteinExistence type="predicted"/>
<dbReference type="RefSeq" id="WP_275935655.1">
    <property type="nucleotide sequence ID" value="NZ_JBHSKI010000012.1"/>
</dbReference>
<dbReference type="EMBL" id="JBHSKI010000012">
    <property type="protein sequence ID" value="MFC5173710.1"/>
    <property type="molecule type" value="Genomic_DNA"/>
</dbReference>
<evidence type="ECO:0000313" key="3">
    <source>
        <dbReference type="Proteomes" id="UP001596208"/>
    </source>
</evidence>
<organism evidence="2 3">
    <name type="scientific">Streptomyces mutomycini</name>
    <dbReference type="NCBI Taxonomy" id="284036"/>
    <lineage>
        <taxon>Bacteria</taxon>
        <taxon>Bacillati</taxon>
        <taxon>Actinomycetota</taxon>
        <taxon>Actinomycetes</taxon>
        <taxon>Kitasatosporales</taxon>
        <taxon>Streptomycetaceae</taxon>
        <taxon>Streptomyces</taxon>
    </lineage>
</organism>
<evidence type="ECO:0000313" key="2">
    <source>
        <dbReference type="EMBL" id="MFC5173710.1"/>
    </source>
</evidence>
<sequence>MAGAPEIAPFDDAARRRVRGAAGGGRRRQTLRELTYDGYAP</sequence>
<protein>
    <submittedName>
        <fullName evidence="2">Uncharacterized protein</fullName>
    </submittedName>
</protein>
<name>A0ABW0B926_9ACTN</name>
<gene>
    <name evidence="2" type="ORF">ACFPRK_24385</name>
</gene>